<evidence type="ECO:0000256" key="1">
    <source>
        <dbReference type="SAM" id="Phobius"/>
    </source>
</evidence>
<protein>
    <recommendedName>
        <fullName evidence="4">Peptidase</fullName>
    </recommendedName>
</protein>
<dbReference type="Pfam" id="PF16357">
    <property type="entry name" value="PepSY_TM_like_2"/>
    <property type="match status" value="1"/>
</dbReference>
<sequence length="233" mass="26102">MTRKRSEHSIHAEENRLKKASTQTILHRLSGRLSYRKSDFYRHARHVHAWLSAFAFLSLIFFSATGLLLNHPDWFASESKEVTLTTTLPTAVITQAKTLENPAALLLDSIRKQPLTQPLLGAFKSSDVVDGELDMRLEGVKGHSDIAVMLDTGHTEIKITPATTIDTLNNLHRGKNAGVLWQWVIDISAVVILILSLAGYILFFSLRKRKAMSLWLTATCLVTMLSIFIWGVP</sequence>
<keyword evidence="1" id="KW-1133">Transmembrane helix</keyword>
<keyword evidence="1" id="KW-0812">Transmembrane</keyword>
<feature type="transmembrane region" description="Helical" evidence="1">
    <location>
        <begin position="47"/>
        <end position="69"/>
    </location>
</feature>
<reference evidence="2 3" key="1">
    <citation type="submission" date="2018-07" db="EMBL/GenBank/DDBJ databases">
        <title>Genome sequencing of Moraxellaceae gen. HYN0046.</title>
        <authorList>
            <person name="Kim M."/>
            <person name="Yi H."/>
        </authorList>
    </citation>
    <scope>NUCLEOTIDE SEQUENCE [LARGE SCALE GENOMIC DNA]</scope>
    <source>
        <strain evidence="2 3">HYN0046</strain>
    </source>
</reference>
<dbReference type="InterPro" id="IPR032307">
    <property type="entry name" value="PepSY_TM-like_2"/>
</dbReference>
<dbReference type="KEGG" id="mbah:HYN46_00605"/>
<dbReference type="AlphaFoldDB" id="A0A345P2L9"/>
<evidence type="ECO:0008006" key="4">
    <source>
        <dbReference type="Google" id="ProtNLM"/>
    </source>
</evidence>
<dbReference type="PANTHER" id="PTHR40115">
    <property type="entry name" value="INNER MEMBRANE PROTEIN WITH PEPSY TM HELIX"/>
    <property type="match status" value="1"/>
</dbReference>
<accession>A0A345P2L9</accession>
<proteinExistence type="predicted"/>
<gene>
    <name evidence="2" type="ORF">HYN46_00605</name>
</gene>
<name>A0A345P2L9_9GAMM</name>
<dbReference type="EMBL" id="CP031222">
    <property type="protein sequence ID" value="AXI01528.1"/>
    <property type="molecule type" value="Genomic_DNA"/>
</dbReference>
<dbReference type="PANTHER" id="PTHR40115:SF1">
    <property type="entry name" value="INNER MEMBRANE PROTEIN WITH PEPSY TM HELIX"/>
    <property type="match status" value="1"/>
</dbReference>
<evidence type="ECO:0000313" key="3">
    <source>
        <dbReference type="Proteomes" id="UP000253940"/>
    </source>
</evidence>
<dbReference type="OrthoDB" id="27171at2"/>
<evidence type="ECO:0000313" key="2">
    <source>
        <dbReference type="EMBL" id="AXI01528.1"/>
    </source>
</evidence>
<dbReference type="RefSeq" id="WP_114897638.1">
    <property type="nucleotide sequence ID" value="NZ_CP031222.1"/>
</dbReference>
<keyword evidence="1" id="KW-0472">Membrane</keyword>
<keyword evidence="3" id="KW-1185">Reference proteome</keyword>
<feature type="transmembrane region" description="Helical" evidence="1">
    <location>
        <begin position="214"/>
        <end position="232"/>
    </location>
</feature>
<feature type="transmembrane region" description="Helical" evidence="1">
    <location>
        <begin position="180"/>
        <end position="202"/>
    </location>
</feature>
<organism evidence="2 3">
    <name type="scientific">Aquirhabdus parva</name>
    <dbReference type="NCBI Taxonomy" id="2283318"/>
    <lineage>
        <taxon>Bacteria</taxon>
        <taxon>Pseudomonadati</taxon>
        <taxon>Pseudomonadota</taxon>
        <taxon>Gammaproteobacteria</taxon>
        <taxon>Moraxellales</taxon>
        <taxon>Moraxellaceae</taxon>
        <taxon>Aquirhabdus</taxon>
    </lineage>
</organism>
<dbReference type="Proteomes" id="UP000253940">
    <property type="component" value="Chromosome"/>
</dbReference>